<keyword evidence="8" id="KW-0560">Oxidoreductase</keyword>
<dbReference type="InterPro" id="IPR017896">
    <property type="entry name" value="4Fe4S_Fe-S-bd"/>
</dbReference>
<evidence type="ECO:0000256" key="6">
    <source>
        <dbReference type="ARBA" id="ARBA00023014"/>
    </source>
</evidence>
<organism evidence="8 9">
    <name type="scientific">Neomoorella thermoacetica</name>
    <name type="common">Clostridium thermoaceticum</name>
    <dbReference type="NCBI Taxonomy" id="1525"/>
    <lineage>
        <taxon>Bacteria</taxon>
        <taxon>Bacillati</taxon>
        <taxon>Bacillota</taxon>
        <taxon>Clostridia</taxon>
        <taxon>Neomoorellales</taxon>
        <taxon>Neomoorellaceae</taxon>
        <taxon>Neomoorella</taxon>
    </lineage>
</organism>
<proteinExistence type="predicted"/>
<comment type="cofactor">
    <cofactor evidence="1">
        <name>[4Fe-4S] cluster</name>
        <dbReference type="ChEBI" id="CHEBI:49883"/>
    </cofactor>
</comment>
<dbReference type="GO" id="GO:0016625">
    <property type="term" value="F:oxidoreductase activity, acting on the aldehyde or oxo group of donors, iron-sulfur protein as acceptor"/>
    <property type="evidence" value="ECO:0007669"/>
    <property type="project" value="InterPro"/>
</dbReference>
<feature type="domain" description="4Fe-4S ferredoxin-type" evidence="7">
    <location>
        <begin position="73"/>
        <end position="102"/>
    </location>
</feature>
<feature type="domain" description="4Fe-4S ferredoxin-type" evidence="7">
    <location>
        <begin position="40"/>
        <end position="69"/>
    </location>
</feature>
<dbReference type="Pfam" id="PF14697">
    <property type="entry name" value="Fer4_21"/>
    <property type="match status" value="1"/>
</dbReference>
<keyword evidence="6" id="KW-0411">Iron-sulfur</keyword>
<dbReference type="EMBL" id="MIHH01000008">
    <property type="protein sequence ID" value="OIQ08670.1"/>
    <property type="molecule type" value="Genomic_DNA"/>
</dbReference>
<keyword evidence="2" id="KW-0004">4Fe-4S</keyword>
<dbReference type="GO" id="GO:0046872">
    <property type="term" value="F:metal ion binding"/>
    <property type="evidence" value="ECO:0007669"/>
    <property type="project" value="UniProtKB-KW"/>
</dbReference>
<dbReference type="EC" id="1.2.1.58" evidence="8"/>
<keyword evidence="5" id="KW-0408">Iron</keyword>
<dbReference type="PROSITE" id="PS51379">
    <property type="entry name" value="4FE4S_FER_2"/>
    <property type="match status" value="2"/>
</dbReference>
<protein>
    <submittedName>
        <fullName evidence="8">NADH-dependent phenylglyoxylate dehydrogenase subunit delta</fullName>
        <ecNumber evidence="8">1.2.1.58</ecNumber>
    </submittedName>
</protein>
<evidence type="ECO:0000256" key="4">
    <source>
        <dbReference type="ARBA" id="ARBA00022737"/>
    </source>
</evidence>
<evidence type="ECO:0000256" key="5">
    <source>
        <dbReference type="ARBA" id="ARBA00023004"/>
    </source>
</evidence>
<dbReference type="Gene3D" id="3.30.70.20">
    <property type="match status" value="1"/>
</dbReference>
<dbReference type="InterPro" id="IPR011898">
    <property type="entry name" value="PorD_KorD"/>
</dbReference>
<evidence type="ECO:0000259" key="7">
    <source>
        <dbReference type="PROSITE" id="PS51379"/>
    </source>
</evidence>
<dbReference type="PANTHER" id="PTHR43724">
    <property type="entry name" value="PYRUVATE SYNTHASE SUBUNIT PORD"/>
    <property type="match status" value="1"/>
</dbReference>
<keyword evidence="3" id="KW-0479">Metal-binding</keyword>
<dbReference type="GO" id="GO:0051539">
    <property type="term" value="F:4 iron, 4 sulfur cluster binding"/>
    <property type="evidence" value="ECO:0007669"/>
    <property type="project" value="UniProtKB-KW"/>
</dbReference>
<sequence length="106" mass="11916">MLKQLEGVTPQSSDYKKVKYLYGPVAIAFASTKTGSWRIMRPEVDYDQCTRCGTCAKYCPLDIIDVDKESKVQSVTMNLDYCKGCGICANVCPRKCIKMVSERGER</sequence>
<dbReference type="InterPro" id="IPR017900">
    <property type="entry name" value="4Fe4S_Fe_S_CS"/>
</dbReference>
<dbReference type="RefSeq" id="WP_071520939.1">
    <property type="nucleotide sequence ID" value="NZ_CP017237.1"/>
</dbReference>
<dbReference type="AlphaFoldDB" id="A0A1J5NX47"/>
<dbReference type="NCBIfam" id="TIGR02179">
    <property type="entry name" value="PorD_KorD"/>
    <property type="match status" value="1"/>
</dbReference>
<comment type="caution">
    <text evidence="8">The sequence shown here is derived from an EMBL/GenBank/DDBJ whole genome shotgun (WGS) entry which is preliminary data.</text>
</comment>
<reference evidence="8 9" key="1">
    <citation type="submission" date="2016-08" db="EMBL/GenBank/DDBJ databases">
        <title>Genome-based comparison of Moorella thermoacetic strains.</title>
        <authorList>
            <person name="Poehlein A."/>
            <person name="Bengelsdorf F.R."/>
            <person name="Esser C."/>
            <person name="Duerre P."/>
            <person name="Daniel R."/>
        </authorList>
    </citation>
    <scope>NUCLEOTIDE SEQUENCE [LARGE SCALE GENOMIC DNA]</scope>
    <source>
        <strain evidence="8 9">DSM 11768</strain>
    </source>
</reference>
<evidence type="ECO:0000256" key="1">
    <source>
        <dbReference type="ARBA" id="ARBA00001966"/>
    </source>
</evidence>
<dbReference type="PANTHER" id="PTHR43724:SF1">
    <property type="entry name" value="PYRUVATE SYNTHASE SUBUNIT PORD"/>
    <property type="match status" value="1"/>
</dbReference>
<accession>A0A1J5NX47</accession>
<dbReference type="Proteomes" id="UP000182743">
    <property type="component" value="Unassembled WGS sequence"/>
</dbReference>
<evidence type="ECO:0000313" key="9">
    <source>
        <dbReference type="Proteomes" id="UP000182743"/>
    </source>
</evidence>
<evidence type="ECO:0000313" key="8">
    <source>
        <dbReference type="EMBL" id="OIQ08670.1"/>
    </source>
</evidence>
<dbReference type="GO" id="GO:0047110">
    <property type="term" value="F:phenylglyoxylate dehydrogenase (acylating) activity"/>
    <property type="evidence" value="ECO:0007669"/>
    <property type="project" value="UniProtKB-EC"/>
</dbReference>
<evidence type="ECO:0000256" key="3">
    <source>
        <dbReference type="ARBA" id="ARBA00022723"/>
    </source>
</evidence>
<evidence type="ECO:0000256" key="2">
    <source>
        <dbReference type="ARBA" id="ARBA00022485"/>
    </source>
</evidence>
<name>A0A1J5NX47_NEOTH</name>
<dbReference type="PROSITE" id="PS00198">
    <property type="entry name" value="4FE4S_FER_1"/>
    <property type="match status" value="2"/>
</dbReference>
<dbReference type="SUPFAM" id="SSF54862">
    <property type="entry name" value="4Fe-4S ferredoxins"/>
    <property type="match status" value="1"/>
</dbReference>
<gene>
    <name evidence="8" type="primary">padF</name>
    <name evidence="8" type="ORF">MOOR_15870</name>
</gene>
<keyword evidence="4" id="KW-0677">Repeat</keyword>